<gene>
    <name evidence="1" type="ORF">AOY20_12595</name>
</gene>
<evidence type="ECO:0000313" key="1">
    <source>
        <dbReference type="EMBL" id="ALH96310.1"/>
    </source>
</evidence>
<dbReference type="KEGG" id="aei:AOY20_12595"/>
<dbReference type="RefSeq" id="WP_054582193.1">
    <property type="nucleotide sequence ID" value="NZ_CP012808.1"/>
</dbReference>
<name>A0A0N9WFR6_9GAMM</name>
<accession>A0A0N9WFR6</accession>
<sequence length="72" mass="8616">MVYEFFASKMEKLGWLKVNQNFAIDKFPADYIFMDEAKNRLLIKKPNHLEKPIEDREVVFIGNYGIYELDKL</sequence>
<keyword evidence="2" id="KW-1185">Reference proteome</keyword>
<organism evidence="1 2">
    <name type="scientific">Acinetobacter equi</name>
    <dbReference type="NCBI Taxonomy" id="1324350"/>
    <lineage>
        <taxon>Bacteria</taxon>
        <taxon>Pseudomonadati</taxon>
        <taxon>Pseudomonadota</taxon>
        <taxon>Gammaproteobacteria</taxon>
        <taxon>Moraxellales</taxon>
        <taxon>Moraxellaceae</taxon>
        <taxon>Acinetobacter</taxon>
    </lineage>
</organism>
<dbReference type="EMBL" id="CP012808">
    <property type="protein sequence ID" value="ALH96310.1"/>
    <property type="molecule type" value="Genomic_DNA"/>
</dbReference>
<dbReference type="AlphaFoldDB" id="A0A0N9WFR6"/>
<protein>
    <submittedName>
        <fullName evidence="1">Uncharacterized protein</fullName>
    </submittedName>
</protein>
<dbReference type="Proteomes" id="UP000064939">
    <property type="component" value="Chromosome"/>
</dbReference>
<proteinExistence type="predicted"/>
<evidence type="ECO:0000313" key="2">
    <source>
        <dbReference type="Proteomes" id="UP000064939"/>
    </source>
</evidence>
<reference evidence="1 2" key="1">
    <citation type="journal article" date="2015" name="Int. J. Syst. Evol. Microbiol.">
        <title>Acinetobacter equi sp. nov. isolated from horse faeces.</title>
        <authorList>
            <person name="Poppel M.T."/>
            <person name="Skiebe E."/>
            <person name="Laue M."/>
            <person name="Bergmann H."/>
            <person name="Ebersberger I."/>
            <person name="Garn T."/>
            <person name="Fruth A."/>
            <person name="Baumgardt S."/>
            <person name="Busse H.J."/>
            <person name="Wilharm G."/>
        </authorList>
    </citation>
    <scope>NUCLEOTIDE SEQUENCE [LARGE SCALE GENOMIC DNA]</scope>
    <source>
        <strain evidence="1 2">114</strain>
    </source>
</reference>